<feature type="transmembrane region" description="Helical" evidence="2">
    <location>
        <begin position="325"/>
        <end position="346"/>
    </location>
</feature>
<protein>
    <recommendedName>
        <fullName evidence="5">TIGR00341 family protein</fullName>
    </recommendedName>
</protein>
<dbReference type="PANTHER" id="PTHR20992:SF9">
    <property type="entry name" value="AT15442P-RELATED"/>
    <property type="match status" value="1"/>
</dbReference>
<evidence type="ECO:0000313" key="4">
    <source>
        <dbReference type="Proteomes" id="UP000054560"/>
    </source>
</evidence>
<evidence type="ECO:0000256" key="1">
    <source>
        <dbReference type="SAM" id="MobiDB-lite"/>
    </source>
</evidence>
<keyword evidence="2" id="KW-0472">Membrane</keyword>
<accession>A0A0L0G727</accession>
<feature type="transmembrane region" description="Helical" evidence="2">
    <location>
        <begin position="361"/>
        <end position="384"/>
    </location>
</feature>
<dbReference type="eggNOG" id="ENOG502QWS6">
    <property type="taxonomic scope" value="Eukaryota"/>
</dbReference>
<feature type="transmembrane region" description="Helical" evidence="2">
    <location>
        <begin position="435"/>
        <end position="458"/>
    </location>
</feature>
<evidence type="ECO:0000313" key="3">
    <source>
        <dbReference type="EMBL" id="KNC84671.1"/>
    </source>
</evidence>
<feature type="transmembrane region" description="Helical" evidence="2">
    <location>
        <begin position="263"/>
        <end position="281"/>
    </location>
</feature>
<dbReference type="PANTHER" id="PTHR20992">
    <property type="entry name" value="AT15442P-RELATED"/>
    <property type="match status" value="1"/>
</dbReference>
<keyword evidence="2" id="KW-0812">Transmembrane</keyword>
<evidence type="ECO:0008006" key="5">
    <source>
        <dbReference type="Google" id="ProtNLM"/>
    </source>
</evidence>
<dbReference type="InterPro" id="IPR005240">
    <property type="entry name" value="DUF389"/>
</dbReference>
<sequence length="596" mass="64409">MSFLYIVTIPCGVRLQTSGTVYELNDTINPNMGRQSHSSKPMFGMQGSMTSCIKEENEDSSLYDEVVIDVPVIQTTINVDSDVDSVTTGGRPSMIEVERQMQGLFTPSVKSDLAEDAPPSTEETKKKAVRMASEVLRQQEESSRQKRKNSGFEVDVSELLNDVLNDLKITATWVQGLKGKKYIAQFPCDANKVEHVMEKLLSIGVGGDYGTVQVIPIELSRPFAAVVEDDNSRKGGKFMESVRSRLVMEKVLAQVEAGAAMTFDYLSLVVIAGFVAGMGLATNSVVAVVASMLISPIMGPILAFTFGSIILDWKMVRHGFLMECVSLLMCVVTGFIIGLVFCTLGYDSWGWPTNEMSSRGTWQACLVSITIAIPSGAGVALSILGNNTSSLVGVAISASLLPPAVNAGILWAYAIVGPFLANPANPVDGAEMALLGAWSFLLTVINIVCIYLMGLLMFKIKEVAPIPGKTDFWKSAVQAQRSANETVKGEAAEDLARDFRAMIEPLRRYSHAHNKMDAVAPESKNTLTVVKSMGISNSMPVGLAPQSAQSAAREMHGLSIGELMAYRPSNTRLNMPTYDPNMGSSLLTGESLVRRQ</sequence>
<keyword evidence="4" id="KW-1185">Reference proteome</keyword>
<feature type="transmembrane region" description="Helical" evidence="2">
    <location>
        <begin position="287"/>
        <end position="313"/>
    </location>
</feature>
<dbReference type="AlphaFoldDB" id="A0A0L0G727"/>
<feature type="non-terminal residue" evidence="3">
    <location>
        <position position="596"/>
    </location>
</feature>
<name>A0A0L0G727_9EUKA</name>
<evidence type="ECO:0000256" key="2">
    <source>
        <dbReference type="SAM" id="Phobius"/>
    </source>
</evidence>
<proteinExistence type="predicted"/>
<gene>
    <name evidence="3" type="ORF">SARC_03105</name>
</gene>
<dbReference type="GeneID" id="25903609"/>
<dbReference type="RefSeq" id="XP_014158573.1">
    <property type="nucleotide sequence ID" value="XM_014303098.1"/>
</dbReference>
<keyword evidence="2" id="KW-1133">Transmembrane helix</keyword>
<dbReference type="Proteomes" id="UP000054560">
    <property type="component" value="Unassembled WGS sequence"/>
</dbReference>
<dbReference type="EMBL" id="KQ241748">
    <property type="protein sequence ID" value="KNC84671.1"/>
    <property type="molecule type" value="Genomic_DNA"/>
</dbReference>
<dbReference type="OrthoDB" id="543859at2759"/>
<dbReference type="Pfam" id="PF04087">
    <property type="entry name" value="DUF389"/>
    <property type="match status" value="1"/>
</dbReference>
<organism evidence="3 4">
    <name type="scientific">Sphaeroforma arctica JP610</name>
    <dbReference type="NCBI Taxonomy" id="667725"/>
    <lineage>
        <taxon>Eukaryota</taxon>
        <taxon>Ichthyosporea</taxon>
        <taxon>Ichthyophonida</taxon>
        <taxon>Sphaeroforma</taxon>
    </lineage>
</organism>
<feature type="transmembrane region" description="Helical" evidence="2">
    <location>
        <begin position="391"/>
        <end position="415"/>
    </location>
</feature>
<reference evidence="3 4" key="1">
    <citation type="submission" date="2011-02" db="EMBL/GenBank/DDBJ databases">
        <title>The Genome Sequence of Sphaeroforma arctica JP610.</title>
        <authorList>
            <consortium name="The Broad Institute Genome Sequencing Platform"/>
            <person name="Russ C."/>
            <person name="Cuomo C."/>
            <person name="Young S.K."/>
            <person name="Zeng Q."/>
            <person name="Gargeya S."/>
            <person name="Alvarado L."/>
            <person name="Berlin A."/>
            <person name="Chapman S.B."/>
            <person name="Chen Z."/>
            <person name="Freedman E."/>
            <person name="Gellesch M."/>
            <person name="Goldberg J."/>
            <person name="Griggs A."/>
            <person name="Gujja S."/>
            <person name="Heilman E."/>
            <person name="Heiman D."/>
            <person name="Howarth C."/>
            <person name="Mehta T."/>
            <person name="Neiman D."/>
            <person name="Pearson M."/>
            <person name="Roberts A."/>
            <person name="Saif S."/>
            <person name="Shea T."/>
            <person name="Shenoy N."/>
            <person name="Sisk P."/>
            <person name="Stolte C."/>
            <person name="Sykes S."/>
            <person name="White J."/>
            <person name="Yandava C."/>
            <person name="Burger G."/>
            <person name="Gray M.W."/>
            <person name="Holland P.W.H."/>
            <person name="King N."/>
            <person name="Lang F.B.F."/>
            <person name="Roger A.J."/>
            <person name="Ruiz-Trillo I."/>
            <person name="Haas B."/>
            <person name="Nusbaum C."/>
            <person name="Birren B."/>
        </authorList>
    </citation>
    <scope>NUCLEOTIDE SEQUENCE [LARGE SCALE GENOMIC DNA]</scope>
    <source>
        <strain evidence="3 4">JP610</strain>
    </source>
</reference>
<feature type="region of interest" description="Disordered" evidence="1">
    <location>
        <begin position="574"/>
        <end position="596"/>
    </location>
</feature>